<organism evidence="11">
    <name type="scientific">Thermosporothrix sp. COM3</name>
    <dbReference type="NCBI Taxonomy" id="2490863"/>
    <lineage>
        <taxon>Bacteria</taxon>
        <taxon>Bacillati</taxon>
        <taxon>Chloroflexota</taxon>
        <taxon>Ktedonobacteria</taxon>
        <taxon>Ktedonobacterales</taxon>
        <taxon>Thermosporotrichaceae</taxon>
        <taxon>Thermosporothrix</taxon>
    </lineage>
</organism>
<dbReference type="Gene3D" id="3.40.50.620">
    <property type="entry name" value="HUPs"/>
    <property type="match status" value="1"/>
</dbReference>
<keyword evidence="4 10" id="KW-0547">Nucleotide-binding</keyword>
<dbReference type="PROSITE" id="PS00178">
    <property type="entry name" value="AA_TRNA_LIGASE_I"/>
    <property type="match status" value="1"/>
</dbReference>
<dbReference type="InterPro" id="IPR014729">
    <property type="entry name" value="Rossmann-like_a/b/a_fold"/>
</dbReference>
<accession>A0A455SPL2</accession>
<dbReference type="EC" id="6.1.1.2" evidence="2 9"/>
<dbReference type="PANTHER" id="PTHR43766">
    <property type="entry name" value="TRYPTOPHAN--TRNA LIGASE, MITOCHONDRIAL"/>
    <property type="match status" value="1"/>
</dbReference>
<evidence type="ECO:0000256" key="3">
    <source>
        <dbReference type="ARBA" id="ARBA00022598"/>
    </source>
</evidence>
<keyword evidence="7 10" id="KW-0030">Aminoacyl-tRNA synthetase</keyword>
<proteinExistence type="inferred from homology"/>
<evidence type="ECO:0000313" key="11">
    <source>
        <dbReference type="EMBL" id="BBH90373.1"/>
    </source>
</evidence>
<sequence length="353" mass="40395">MEKKRMLTGDRPTGKLHLGHYIGTLKNRVRLQHEYESFFIIADLHMLTTKHEPEHIREVDANARQLVLDSIAAGIEPEHVTFYLQSGIHEIHEMETMLQNLVTVSRLERIPSLKEMARAAHIEMPYGLLGYPVLQAADILCVRSHIVPVGKDNAAHVEVTRELARRFNNLYGEIFPVPEVLLGEVPTLVGIDGQAKMSKSLNNAIFLSDTPKEVEKKVMRMYTDPNRVHANVPGTVEGNPVFIYHDAFNPNKAEVEDLKERYRAGTVGDVEVKQKLAVALNAMLDPMRERRAAYDAPGRIEELIYRGTQQVREETRQTLYEMQKVMGWTGVWNRIRRKAEKYTATQEKPRRAE</sequence>
<dbReference type="GO" id="GO:0006436">
    <property type="term" value="P:tryptophanyl-tRNA aminoacylation"/>
    <property type="evidence" value="ECO:0007669"/>
    <property type="project" value="UniProtKB-UniRule"/>
</dbReference>
<dbReference type="CDD" id="cd00806">
    <property type="entry name" value="TrpRS_core"/>
    <property type="match status" value="1"/>
</dbReference>
<evidence type="ECO:0000256" key="6">
    <source>
        <dbReference type="ARBA" id="ARBA00022917"/>
    </source>
</evidence>
<dbReference type="InterPro" id="IPR002306">
    <property type="entry name" value="Trp-tRNA-ligase"/>
</dbReference>
<evidence type="ECO:0000256" key="7">
    <source>
        <dbReference type="ARBA" id="ARBA00023146"/>
    </source>
</evidence>
<keyword evidence="3 10" id="KW-0436">Ligase</keyword>
<gene>
    <name evidence="11" type="primary">trpS_2</name>
    <name evidence="11" type="ORF">KTC_51240</name>
</gene>
<dbReference type="PANTHER" id="PTHR43766:SF1">
    <property type="entry name" value="TRYPTOPHAN--TRNA LIGASE, MITOCHONDRIAL"/>
    <property type="match status" value="1"/>
</dbReference>
<dbReference type="InterPro" id="IPR001412">
    <property type="entry name" value="aa-tRNA-synth_I_CS"/>
</dbReference>
<dbReference type="InterPro" id="IPR002305">
    <property type="entry name" value="aa-tRNA-synth_Ic"/>
</dbReference>
<evidence type="ECO:0000256" key="9">
    <source>
        <dbReference type="NCBIfam" id="TIGR00233"/>
    </source>
</evidence>
<dbReference type="GO" id="GO:0005829">
    <property type="term" value="C:cytosol"/>
    <property type="evidence" value="ECO:0007669"/>
    <property type="project" value="TreeGrafter"/>
</dbReference>
<dbReference type="Pfam" id="PF00579">
    <property type="entry name" value="tRNA-synt_1b"/>
    <property type="match status" value="1"/>
</dbReference>
<name>A0A455SPL2_9CHLR</name>
<dbReference type="PRINTS" id="PR01039">
    <property type="entry name" value="TRNASYNTHTRP"/>
</dbReference>
<comment type="similarity">
    <text evidence="1 10">Belongs to the class-I aminoacyl-tRNA synthetase family.</text>
</comment>
<evidence type="ECO:0000256" key="1">
    <source>
        <dbReference type="ARBA" id="ARBA00005594"/>
    </source>
</evidence>
<dbReference type="AlphaFoldDB" id="A0A455SPL2"/>
<dbReference type="Gene3D" id="1.10.240.10">
    <property type="entry name" value="Tyrosyl-Transfer RNA Synthetase"/>
    <property type="match status" value="1"/>
</dbReference>
<dbReference type="InterPro" id="IPR050203">
    <property type="entry name" value="Trp-tRNA_synthetase"/>
</dbReference>
<dbReference type="FunFam" id="1.10.240.10:FF:000005">
    <property type="entry name" value="Tryptophan--tRNA ligase"/>
    <property type="match status" value="1"/>
</dbReference>
<comment type="catalytic activity">
    <reaction evidence="8">
        <text>tRNA(Trp) + L-tryptophan + ATP = L-tryptophyl-tRNA(Trp) + AMP + diphosphate + H(+)</text>
        <dbReference type="Rhea" id="RHEA:24080"/>
        <dbReference type="Rhea" id="RHEA-COMP:9671"/>
        <dbReference type="Rhea" id="RHEA-COMP:9705"/>
        <dbReference type="ChEBI" id="CHEBI:15378"/>
        <dbReference type="ChEBI" id="CHEBI:30616"/>
        <dbReference type="ChEBI" id="CHEBI:33019"/>
        <dbReference type="ChEBI" id="CHEBI:57912"/>
        <dbReference type="ChEBI" id="CHEBI:78442"/>
        <dbReference type="ChEBI" id="CHEBI:78535"/>
        <dbReference type="ChEBI" id="CHEBI:456215"/>
        <dbReference type="EC" id="6.1.1.2"/>
    </reaction>
</comment>
<evidence type="ECO:0000256" key="2">
    <source>
        <dbReference type="ARBA" id="ARBA00013161"/>
    </source>
</evidence>
<dbReference type="GO" id="GO:0004830">
    <property type="term" value="F:tryptophan-tRNA ligase activity"/>
    <property type="evidence" value="ECO:0007669"/>
    <property type="project" value="UniProtKB-UniRule"/>
</dbReference>
<dbReference type="NCBIfam" id="TIGR00233">
    <property type="entry name" value="trpS"/>
    <property type="match status" value="1"/>
</dbReference>
<dbReference type="GO" id="GO:0005524">
    <property type="term" value="F:ATP binding"/>
    <property type="evidence" value="ECO:0007669"/>
    <property type="project" value="UniProtKB-KW"/>
</dbReference>
<dbReference type="SUPFAM" id="SSF52374">
    <property type="entry name" value="Nucleotidylyl transferase"/>
    <property type="match status" value="1"/>
</dbReference>
<keyword evidence="5 10" id="KW-0067">ATP-binding</keyword>
<keyword evidence="6 10" id="KW-0648">Protein biosynthesis</keyword>
<evidence type="ECO:0000256" key="8">
    <source>
        <dbReference type="ARBA" id="ARBA00049929"/>
    </source>
</evidence>
<reference evidence="11" key="1">
    <citation type="submission" date="2018-12" db="EMBL/GenBank/DDBJ databases">
        <title>Novel natural products biosynthetic potential of the class Ktedonobacteria.</title>
        <authorList>
            <person name="Zheng Y."/>
            <person name="Saitou A."/>
            <person name="Wang C.M."/>
            <person name="Toyoda A."/>
            <person name="Minakuchi Y."/>
            <person name="Sekiguchi Y."/>
            <person name="Ueda K."/>
            <person name="Takano H."/>
            <person name="Sakai Y."/>
            <person name="Yokota A."/>
            <person name="Yabe S."/>
        </authorList>
    </citation>
    <scope>NUCLEOTIDE SEQUENCE</scope>
    <source>
        <strain evidence="11">COM3</strain>
    </source>
</reference>
<dbReference type="EMBL" id="AP019376">
    <property type="protein sequence ID" value="BBH90373.1"/>
    <property type="molecule type" value="Genomic_DNA"/>
</dbReference>
<evidence type="ECO:0000256" key="10">
    <source>
        <dbReference type="RuleBase" id="RU363036"/>
    </source>
</evidence>
<evidence type="ECO:0000256" key="4">
    <source>
        <dbReference type="ARBA" id="ARBA00022741"/>
    </source>
</evidence>
<protein>
    <recommendedName>
        <fullName evidence="2 9">Tryptophan--tRNA ligase</fullName>
        <ecNumber evidence="2 9">6.1.1.2</ecNumber>
    </recommendedName>
</protein>
<evidence type="ECO:0000256" key="5">
    <source>
        <dbReference type="ARBA" id="ARBA00022840"/>
    </source>
</evidence>